<feature type="domain" description="PX" evidence="2">
    <location>
        <begin position="28"/>
        <end position="151"/>
    </location>
</feature>
<comment type="caution">
    <text evidence="3">The sequence shown here is derived from an EMBL/GenBank/DDBJ whole genome shotgun (WGS) entry which is preliminary data.</text>
</comment>
<dbReference type="SUPFAM" id="SSF64268">
    <property type="entry name" value="PX domain"/>
    <property type="match status" value="1"/>
</dbReference>
<evidence type="ECO:0000259" key="2">
    <source>
        <dbReference type="PROSITE" id="PS50195"/>
    </source>
</evidence>
<feature type="compositionally biased region" description="Basic and acidic residues" evidence="1">
    <location>
        <begin position="159"/>
        <end position="174"/>
    </location>
</feature>
<proteinExistence type="predicted"/>
<dbReference type="InterPro" id="IPR036871">
    <property type="entry name" value="PX_dom_sf"/>
</dbReference>
<protein>
    <recommendedName>
        <fullName evidence="2">PX domain-containing protein</fullName>
    </recommendedName>
</protein>
<dbReference type="AlphaFoldDB" id="A0A811LB79"/>
<dbReference type="Pfam" id="PF00787">
    <property type="entry name" value="PX"/>
    <property type="match status" value="1"/>
</dbReference>
<accession>A0A811LB79</accession>
<dbReference type="Proteomes" id="UP000783686">
    <property type="component" value="Unassembled WGS sequence"/>
</dbReference>
<evidence type="ECO:0000313" key="4">
    <source>
        <dbReference type="Proteomes" id="UP000614601"/>
    </source>
</evidence>
<dbReference type="EMBL" id="CAJFCW020000005">
    <property type="protein sequence ID" value="CAG9120186.1"/>
    <property type="molecule type" value="Genomic_DNA"/>
</dbReference>
<dbReference type="PANTHER" id="PTHR15508:SF8">
    <property type="entry name" value="LD24550P"/>
    <property type="match status" value="1"/>
</dbReference>
<gene>
    <name evidence="3" type="ORF">BOKJ2_LOCUS11248</name>
</gene>
<keyword evidence="4" id="KW-1185">Reference proteome</keyword>
<feature type="region of interest" description="Disordered" evidence="1">
    <location>
        <begin position="155"/>
        <end position="174"/>
    </location>
</feature>
<evidence type="ECO:0000256" key="1">
    <source>
        <dbReference type="SAM" id="MobiDB-lite"/>
    </source>
</evidence>
<reference evidence="3" key="1">
    <citation type="submission" date="2020-09" db="EMBL/GenBank/DDBJ databases">
        <authorList>
            <person name="Kikuchi T."/>
        </authorList>
    </citation>
    <scope>NUCLEOTIDE SEQUENCE</scope>
    <source>
        <strain evidence="3">SH1</strain>
    </source>
</reference>
<dbReference type="InterPro" id="IPR001683">
    <property type="entry name" value="PX_dom"/>
</dbReference>
<sequence>MAKNSVLLPDESHCRSDIGAILYRDRKIYAFSAEINEVSEPSSIFGYVEYKIGISMDPTDVCNYDRRLFELTTRFRDLNKLYQQLSTIHKQLYLKDVFPQFAPTKLMGSNTSETIEERKTAIVNFLNFVLRSTVLCKARVFQAFIDSAKECTEASLNEKPSEDEAPTEHSIELD</sequence>
<dbReference type="InterPro" id="IPR051866">
    <property type="entry name" value="Intracell_Sig-Traffick_Protein"/>
</dbReference>
<dbReference type="Gene3D" id="3.30.1520.10">
    <property type="entry name" value="Phox-like domain"/>
    <property type="match status" value="1"/>
</dbReference>
<name>A0A811LB79_9BILA</name>
<dbReference type="Proteomes" id="UP000614601">
    <property type="component" value="Unassembled WGS sequence"/>
</dbReference>
<dbReference type="PROSITE" id="PS50195">
    <property type="entry name" value="PX"/>
    <property type="match status" value="1"/>
</dbReference>
<dbReference type="EMBL" id="CAJFDH010000005">
    <property type="protein sequence ID" value="CAD5224777.1"/>
    <property type="molecule type" value="Genomic_DNA"/>
</dbReference>
<organism evidence="3 4">
    <name type="scientific">Bursaphelenchus okinawaensis</name>
    <dbReference type="NCBI Taxonomy" id="465554"/>
    <lineage>
        <taxon>Eukaryota</taxon>
        <taxon>Metazoa</taxon>
        <taxon>Ecdysozoa</taxon>
        <taxon>Nematoda</taxon>
        <taxon>Chromadorea</taxon>
        <taxon>Rhabditida</taxon>
        <taxon>Tylenchina</taxon>
        <taxon>Tylenchomorpha</taxon>
        <taxon>Aphelenchoidea</taxon>
        <taxon>Aphelenchoididae</taxon>
        <taxon>Bursaphelenchus</taxon>
    </lineage>
</organism>
<dbReference type="PANTHER" id="PTHR15508">
    <property type="entry name" value="RIBOSOMAL PROTEIN S6 KINASE"/>
    <property type="match status" value="1"/>
</dbReference>
<dbReference type="GO" id="GO:0035091">
    <property type="term" value="F:phosphatidylinositol binding"/>
    <property type="evidence" value="ECO:0007669"/>
    <property type="project" value="InterPro"/>
</dbReference>
<evidence type="ECO:0000313" key="3">
    <source>
        <dbReference type="EMBL" id="CAD5224777.1"/>
    </source>
</evidence>
<dbReference type="OrthoDB" id="1278353at2759"/>